<dbReference type="CDD" id="cd08252">
    <property type="entry name" value="AL_MDR"/>
    <property type="match status" value="1"/>
</dbReference>
<keyword evidence="3" id="KW-0560">Oxidoreductase</keyword>
<dbReference type="SUPFAM" id="SSF50129">
    <property type="entry name" value="GroES-like"/>
    <property type="match status" value="1"/>
</dbReference>
<dbReference type="InterPro" id="IPR036291">
    <property type="entry name" value="NAD(P)-bd_dom_sf"/>
</dbReference>
<dbReference type="InterPro" id="IPR020843">
    <property type="entry name" value="ER"/>
</dbReference>
<accession>A0ABS5QRV3</accession>
<evidence type="ECO:0000256" key="2">
    <source>
        <dbReference type="ARBA" id="ARBA00022833"/>
    </source>
</evidence>
<dbReference type="InterPro" id="IPR013154">
    <property type="entry name" value="ADH-like_N"/>
</dbReference>
<evidence type="ECO:0000313" key="7">
    <source>
        <dbReference type="Proteomes" id="UP000735205"/>
    </source>
</evidence>
<proteinExistence type="predicted"/>
<dbReference type="InterPro" id="IPR014182">
    <property type="entry name" value="ADH_Zn_typ-1"/>
</dbReference>
<dbReference type="PROSITE" id="PS01162">
    <property type="entry name" value="QOR_ZETA_CRYSTAL"/>
    <property type="match status" value="1"/>
</dbReference>
<name>A0ABS5QRV3_9LACO</name>
<reference evidence="6 7" key="1">
    <citation type="submission" date="2020-02" db="EMBL/GenBank/DDBJ databases">
        <title>Fructobacillus sp. isolated from paper mulberry of Taiwan.</title>
        <authorList>
            <person name="Lin S.-T."/>
        </authorList>
    </citation>
    <scope>NUCLEOTIDE SEQUENCE [LARGE SCALE GENOMIC DNA]</scope>
    <source>
        <strain evidence="6 7">M1-21</strain>
    </source>
</reference>
<dbReference type="SMART" id="SM00829">
    <property type="entry name" value="PKS_ER"/>
    <property type="match status" value="1"/>
</dbReference>
<dbReference type="Pfam" id="PF08240">
    <property type="entry name" value="ADH_N"/>
    <property type="match status" value="1"/>
</dbReference>
<dbReference type="Proteomes" id="UP000735205">
    <property type="component" value="Unassembled WGS sequence"/>
</dbReference>
<dbReference type="PANTHER" id="PTHR11695:SF294">
    <property type="entry name" value="RETICULON-4-INTERACTING PROTEIN 1, MITOCHONDRIAL"/>
    <property type="match status" value="1"/>
</dbReference>
<gene>
    <name evidence="6" type="ORF">G6R28_01620</name>
</gene>
<evidence type="ECO:0000256" key="3">
    <source>
        <dbReference type="ARBA" id="ARBA00023002"/>
    </source>
</evidence>
<feature type="region of interest" description="Disordered" evidence="4">
    <location>
        <begin position="362"/>
        <end position="407"/>
    </location>
</feature>
<dbReference type="InterPro" id="IPR050700">
    <property type="entry name" value="YIM1/Zinc_Alcohol_DH_Fams"/>
</dbReference>
<dbReference type="Gene3D" id="3.90.180.10">
    <property type="entry name" value="Medium-chain alcohol dehydrogenases, catalytic domain"/>
    <property type="match status" value="1"/>
</dbReference>
<dbReference type="EMBL" id="JAAMFJ010000001">
    <property type="protein sequence ID" value="MBS9335934.1"/>
    <property type="molecule type" value="Genomic_DNA"/>
</dbReference>
<feature type="domain" description="Enoyl reductase (ER)" evidence="5">
    <location>
        <begin position="32"/>
        <end position="350"/>
    </location>
</feature>
<organism evidence="6 7">
    <name type="scientific">Fructobacillus papyrifericola</name>
    <dbReference type="NCBI Taxonomy" id="2713172"/>
    <lineage>
        <taxon>Bacteria</taxon>
        <taxon>Bacillati</taxon>
        <taxon>Bacillota</taxon>
        <taxon>Bacilli</taxon>
        <taxon>Lactobacillales</taxon>
        <taxon>Lactobacillaceae</taxon>
        <taxon>Fructobacillus</taxon>
    </lineage>
</organism>
<sequence length="407" mass="44328">MAFKSMMESISDHFRPKMDAVGVTHNGPLTADDAFIERSVNQPQPKPDELLVQVLASSVNPVDVKMRAGYQDKGVFRIFGLDVVGRVYAVGADVKDFAIGDRVYYVGKQHHPGADAAYQVINAKMVAKAPEKLDDVSVAAMPLTSVTAHDILHHGLHLPVEKDGAKGQTLLVINGAGGVGSVLIQLAKYLGMTVLATAGTVDSKKWVREMGADLVLDYHNNLEQQLNDAGYNQVDSIANLQDTTDYWDFMVRMIRPYGELASIVDTTVPVDLGELKAKSASFSWVFMLARGNFNIYLEEQGQILKQMAELLNEGIIRSTVTKVYHGLTAYSIRSAFQDVAGHHAIGKVVVDFAPNIKAANEKGRGLSDSADRDSNFSDGPDNISEKNGQAEKTGKSKLNDENATTRY</sequence>
<evidence type="ECO:0000256" key="1">
    <source>
        <dbReference type="ARBA" id="ARBA00022723"/>
    </source>
</evidence>
<evidence type="ECO:0000256" key="4">
    <source>
        <dbReference type="SAM" id="MobiDB-lite"/>
    </source>
</evidence>
<dbReference type="Pfam" id="PF13602">
    <property type="entry name" value="ADH_zinc_N_2"/>
    <property type="match status" value="1"/>
</dbReference>
<feature type="compositionally biased region" description="Basic and acidic residues" evidence="4">
    <location>
        <begin position="388"/>
        <end position="400"/>
    </location>
</feature>
<feature type="compositionally biased region" description="Basic and acidic residues" evidence="4">
    <location>
        <begin position="362"/>
        <end position="375"/>
    </location>
</feature>
<dbReference type="Gene3D" id="3.40.50.720">
    <property type="entry name" value="NAD(P)-binding Rossmann-like Domain"/>
    <property type="match status" value="1"/>
</dbReference>
<dbReference type="PANTHER" id="PTHR11695">
    <property type="entry name" value="ALCOHOL DEHYDROGENASE RELATED"/>
    <property type="match status" value="1"/>
</dbReference>
<keyword evidence="2" id="KW-0862">Zinc</keyword>
<dbReference type="RefSeq" id="WP_213792498.1">
    <property type="nucleotide sequence ID" value="NZ_JAAMFJ010000001.1"/>
</dbReference>
<dbReference type="InterPro" id="IPR002364">
    <property type="entry name" value="Quin_OxRdtase/zeta-crystal_CS"/>
</dbReference>
<comment type="caution">
    <text evidence="6">The sequence shown here is derived from an EMBL/GenBank/DDBJ whole genome shotgun (WGS) entry which is preliminary data.</text>
</comment>
<keyword evidence="7" id="KW-1185">Reference proteome</keyword>
<evidence type="ECO:0000313" key="6">
    <source>
        <dbReference type="EMBL" id="MBS9335934.1"/>
    </source>
</evidence>
<dbReference type="SUPFAM" id="SSF51735">
    <property type="entry name" value="NAD(P)-binding Rossmann-fold domains"/>
    <property type="match status" value="1"/>
</dbReference>
<evidence type="ECO:0000259" key="5">
    <source>
        <dbReference type="SMART" id="SM00829"/>
    </source>
</evidence>
<protein>
    <submittedName>
        <fullName evidence="6">Zinc-binding alcohol dehydrogenase family protein</fullName>
    </submittedName>
</protein>
<dbReference type="InterPro" id="IPR011032">
    <property type="entry name" value="GroES-like_sf"/>
</dbReference>
<keyword evidence="1" id="KW-0479">Metal-binding</keyword>